<feature type="domain" description="CxC5 like cysteine cluster associated with KDZ" evidence="2">
    <location>
        <begin position="118"/>
        <end position="229"/>
    </location>
</feature>
<evidence type="ECO:0008006" key="6">
    <source>
        <dbReference type="Google" id="ProtNLM"/>
    </source>
</evidence>
<dbReference type="Pfam" id="PF18718">
    <property type="entry name" value="CxC5"/>
    <property type="match status" value="1"/>
</dbReference>
<evidence type="ECO:0000313" key="5">
    <source>
        <dbReference type="Proteomes" id="UP001218188"/>
    </source>
</evidence>
<dbReference type="InterPro" id="IPR040898">
    <property type="entry name" value="CxC6"/>
</dbReference>
<dbReference type="Proteomes" id="UP001218188">
    <property type="component" value="Unassembled WGS sequence"/>
</dbReference>
<name>A0AAD6SA69_9AGAR</name>
<evidence type="ECO:0000259" key="2">
    <source>
        <dbReference type="Pfam" id="PF18718"/>
    </source>
</evidence>
<dbReference type="EMBL" id="JARJCM010000183">
    <property type="protein sequence ID" value="KAJ7023745.1"/>
    <property type="molecule type" value="Genomic_DNA"/>
</dbReference>
<dbReference type="InterPro" id="IPR041539">
    <property type="entry name" value="CxC5"/>
</dbReference>
<evidence type="ECO:0000256" key="1">
    <source>
        <dbReference type="SAM" id="MobiDB-lite"/>
    </source>
</evidence>
<organism evidence="4 5">
    <name type="scientific">Mycena alexandri</name>
    <dbReference type="NCBI Taxonomy" id="1745969"/>
    <lineage>
        <taxon>Eukaryota</taxon>
        <taxon>Fungi</taxon>
        <taxon>Dikarya</taxon>
        <taxon>Basidiomycota</taxon>
        <taxon>Agaricomycotina</taxon>
        <taxon>Agaricomycetes</taxon>
        <taxon>Agaricomycetidae</taxon>
        <taxon>Agaricales</taxon>
        <taxon>Marasmiineae</taxon>
        <taxon>Mycenaceae</taxon>
        <taxon>Mycena</taxon>
    </lineage>
</organism>
<comment type="caution">
    <text evidence="4">The sequence shown here is derived from an EMBL/GenBank/DDBJ whole genome shotgun (WGS) entry which is preliminary data.</text>
</comment>
<dbReference type="AlphaFoldDB" id="A0AAD6SA69"/>
<proteinExistence type="predicted"/>
<accession>A0AAD6SA69</accession>
<gene>
    <name evidence="4" type="ORF">C8F04DRAFT_1271092</name>
</gene>
<dbReference type="Pfam" id="PF18721">
    <property type="entry name" value="CxC6"/>
    <property type="match status" value="1"/>
</dbReference>
<protein>
    <recommendedName>
        <fullName evidence="6">CxC5 like cysteine cluster associated with KDZ domain-containing protein</fullName>
    </recommendedName>
</protein>
<feature type="region of interest" description="Disordered" evidence="1">
    <location>
        <begin position="398"/>
        <end position="436"/>
    </location>
</feature>
<sequence length="629" mass="70597">MPDVPLDQLVARLANFPQLGQSVSLTQLQAFLSLISRLLPAIRSDPVNAGLTLPSHLTLPVPVVDFLATSLQLPTSIVILCWAGFGDWAGEPTTSINEDELLGSLGTHFGIAGDTLEPPSHCTTDTCNNAPLTKRQEYQATLFTLRRGVLPITVVSLYCHHCQSTYHHDYKVRHASQAHAQREYYGGVPERIMVSMHHVIERELVVLWEAQMVFSGASAEAASRIYNTALRTRTAETEEKLLPTTVWDSFFLHALLRDATKREITLCVPHNATNADRMNTALEMRNMWMVGTGQDLWAHACTGCQKIIGNKRLSACVTDRVTVGHVCCGVADCQIPLANQSAWFCPAHSKLQFICAVAGCEHRSGIGWRTCDNPTHRAFEEQRRTKGKAMFVLRARQARNAGQAEPRPPTSDMDYLDEVPEEEDQDPPTAPTPSNDLVKIRGRLSRRWTHNEQLIVRCCGIILSRATFFGSEAITSVKDFIHVTFPVQYPGSLPSYIFFDNNCLLLRHLLASVHPRDSRLSAVGFPVDVFHASRKHKDSDEFCTMNCSPVTFPEIMDGDAWVFNSSAAEQANKWFRQFQPIVKEMPILRYNFFLDEMISLRNEWRVNRIRVEGKGPHLIPLADLETRLS</sequence>
<feature type="compositionally biased region" description="Acidic residues" evidence="1">
    <location>
        <begin position="414"/>
        <end position="426"/>
    </location>
</feature>
<evidence type="ECO:0000313" key="4">
    <source>
        <dbReference type="EMBL" id="KAJ7023745.1"/>
    </source>
</evidence>
<feature type="domain" description="CxC6 like cysteine cluster associated with KDZ" evidence="3">
    <location>
        <begin position="317"/>
        <end position="381"/>
    </location>
</feature>
<reference evidence="4" key="1">
    <citation type="submission" date="2023-03" db="EMBL/GenBank/DDBJ databases">
        <title>Massive genome expansion in bonnet fungi (Mycena s.s.) driven by repeated elements and novel gene families across ecological guilds.</title>
        <authorList>
            <consortium name="Lawrence Berkeley National Laboratory"/>
            <person name="Harder C.B."/>
            <person name="Miyauchi S."/>
            <person name="Viragh M."/>
            <person name="Kuo A."/>
            <person name="Thoen E."/>
            <person name="Andreopoulos B."/>
            <person name="Lu D."/>
            <person name="Skrede I."/>
            <person name="Drula E."/>
            <person name="Henrissat B."/>
            <person name="Morin E."/>
            <person name="Kohler A."/>
            <person name="Barry K."/>
            <person name="LaButti K."/>
            <person name="Morin E."/>
            <person name="Salamov A."/>
            <person name="Lipzen A."/>
            <person name="Mereny Z."/>
            <person name="Hegedus B."/>
            <person name="Baldrian P."/>
            <person name="Stursova M."/>
            <person name="Weitz H."/>
            <person name="Taylor A."/>
            <person name="Grigoriev I.V."/>
            <person name="Nagy L.G."/>
            <person name="Martin F."/>
            <person name="Kauserud H."/>
        </authorList>
    </citation>
    <scope>NUCLEOTIDE SEQUENCE</scope>
    <source>
        <strain evidence="4">CBHHK200</strain>
    </source>
</reference>
<evidence type="ECO:0000259" key="3">
    <source>
        <dbReference type="Pfam" id="PF18721"/>
    </source>
</evidence>
<keyword evidence="5" id="KW-1185">Reference proteome</keyword>